<evidence type="ECO:0000313" key="7">
    <source>
        <dbReference type="Proteomes" id="UP000244077"/>
    </source>
</evidence>
<dbReference type="InterPro" id="IPR020583">
    <property type="entry name" value="Inositol_monoP_metal-BS"/>
</dbReference>
<dbReference type="GO" id="GO:0007165">
    <property type="term" value="P:signal transduction"/>
    <property type="evidence" value="ECO:0007669"/>
    <property type="project" value="TreeGrafter"/>
</dbReference>
<dbReference type="GO" id="GO:0008934">
    <property type="term" value="F:inositol monophosphate 1-phosphatase activity"/>
    <property type="evidence" value="ECO:0007669"/>
    <property type="project" value="TreeGrafter"/>
</dbReference>
<sequence length="263" mass="29017">MPVTEGVTEDLELLIEAARNAGEIARPYWQADPQVWDKGGGQGPVTEADLAVDRMLHEYLLSERPDYGWLSEETVDTTSERLGRERVFIVDPIDGTRSFIHGDRNWAHSLAIAEEGEVIAAVVFLPLRERLFAAVKGGGAFLNEAPLRAGRRCDLDGATVLAPRQHLSDENWRGGAPKFIHKFRPSLAYRLALVAQGRYDAMFTFRKTWEWDVAAGTLILTEAGGQVTDLKGQQPVFNQPVPQLDGMVAGCPDLAQGILARLK</sequence>
<comment type="cofactor">
    <cofactor evidence="5">
        <name>Mg(2+)</name>
        <dbReference type="ChEBI" id="CHEBI:18420"/>
    </cofactor>
</comment>
<proteinExistence type="inferred from homology"/>
<dbReference type="Pfam" id="PF00459">
    <property type="entry name" value="Inositol_P"/>
    <property type="match status" value="1"/>
</dbReference>
<dbReference type="EMBL" id="QAOH01000010">
    <property type="protein sequence ID" value="PTQ70175.1"/>
    <property type="molecule type" value="Genomic_DNA"/>
</dbReference>
<dbReference type="SUPFAM" id="SSF56655">
    <property type="entry name" value="Carbohydrate phosphatase"/>
    <property type="match status" value="1"/>
</dbReference>
<feature type="binding site" evidence="5">
    <location>
        <position position="93"/>
    </location>
    <ligand>
        <name>Mg(2+)</name>
        <dbReference type="ChEBI" id="CHEBI:18420"/>
        <label>2</label>
    </ligand>
</feature>
<dbReference type="InterPro" id="IPR000760">
    <property type="entry name" value="Inositol_monophosphatase-like"/>
</dbReference>
<dbReference type="Gene3D" id="3.30.540.10">
    <property type="entry name" value="Fructose-1,6-Bisphosphatase, subunit A, domain 1"/>
    <property type="match status" value="1"/>
</dbReference>
<keyword evidence="3" id="KW-0378">Hydrolase</keyword>
<dbReference type="PRINTS" id="PR00377">
    <property type="entry name" value="IMPHPHTASES"/>
</dbReference>
<keyword evidence="2 5" id="KW-0479">Metal-binding</keyword>
<keyword evidence="7" id="KW-1185">Reference proteome</keyword>
<dbReference type="InterPro" id="IPR020550">
    <property type="entry name" value="Inositol_monophosphatase_CS"/>
</dbReference>
<comment type="similarity">
    <text evidence="1">Belongs to the inositol monophosphatase superfamily.</text>
</comment>
<dbReference type="PROSITE" id="PS00629">
    <property type="entry name" value="IMP_1"/>
    <property type="match status" value="1"/>
</dbReference>
<evidence type="ECO:0000256" key="3">
    <source>
        <dbReference type="ARBA" id="ARBA00022801"/>
    </source>
</evidence>
<dbReference type="Proteomes" id="UP000244077">
    <property type="component" value="Unassembled WGS sequence"/>
</dbReference>
<feature type="binding site" evidence="5">
    <location>
        <position position="212"/>
    </location>
    <ligand>
        <name>Mg(2+)</name>
        <dbReference type="ChEBI" id="CHEBI:18420"/>
        <label>1</label>
        <note>catalytic</note>
    </ligand>
</feature>
<dbReference type="RefSeq" id="WP_245890125.1">
    <property type="nucleotide sequence ID" value="NZ_QAOH01000010.1"/>
</dbReference>
<accession>A0A2T5HF21</accession>
<dbReference type="PROSITE" id="PS00630">
    <property type="entry name" value="IMP_2"/>
    <property type="match status" value="1"/>
</dbReference>
<evidence type="ECO:0000256" key="5">
    <source>
        <dbReference type="PIRSR" id="PIRSR600760-2"/>
    </source>
</evidence>
<dbReference type="GO" id="GO:0046854">
    <property type="term" value="P:phosphatidylinositol phosphate biosynthetic process"/>
    <property type="evidence" value="ECO:0007669"/>
    <property type="project" value="InterPro"/>
</dbReference>
<dbReference type="AlphaFoldDB" id="A0A2T5HF21"/>
<evidence type="ECO:0000256" key="2">
    <source>
        <dbReference type="ARBA" id="ARBA00022723"/>
    </source>
</evidence>
<dbReference type="GO" id="GO:0006020">
    <property type="term" value="P:inositol metabolic process"/>
    <property type="evidence" value="ECO:0007669"/>
    <property type="project" value="TreeGrafter"/>
</dbReference>
<keyword evidence="4 5" id="KW-0460">Magnesium</keyword>
<evidence type="ECO:0000313" key="6">
    <source>
        <dbReference type="EMBL" id="PTQ70175.1"/>
    </source>
</evidence>
<organism evidence="6 7">
    <name type="scientific">Celeribacter persicus</name>
    <dbReference type="NCBI Taxonomy" id="1651082"/>
    <lineage>
        <taxon>Bacteria</taxon>
        <taxon>Pseudomonadati</taxon>
        <taxon>Pseudomonadota</taxon>
        <taxon>Alphaproteobacteria</taxon>
        <taxon>Rhodobacterales</taxon>
        <taxon>Roseobacteraceae</taxon>
        <taxon>Celeribacter</taxon>
    </lineage>
</organism>
<dbReference type="Gene3D" id="3.40.190.80">
    <property type="match status" value="1"/>
</dbReference>
<dbReference type="CDD" id="cd01638">
    <property type="entry name" value="CysQ"/>
    <property type="match status" value="1"/>
</dbReference>
<evidence type="ECO:0000256" key="4">
    <source>
        <dbReference type="ARBA" id="ARBA00022842"/>
    </source>
</evidence>
<comment type="caution">
    <text evidence="6">The sequence shown here is derived from an EMBL/GenBank/DDBJ whole genome shotgun (WGS) entry which is preliminary data.</text>
</comment>
<gene>
    <name evidence="6" type="ORF">C8N42_11060</name>
</gene>
<dbReference type="PANTHER" id="PTHR20854:SF4">
    <property type="entry name" value="INOSITOL-1-MONOPHOSPHATASE-RELATED"/>
    <property type="match status" value="1"/>
</dbReference>
<feature type="binding site" evidence="5">
    <location>
        <position position="91"/>
    </location>
    <ligand>
        <name>Mg(2+)</name>
        <dbReference type="ChEBI" id="CHEBI:18420"/>
        <label>1</label>
        <note>catalytic</note>
    </ligand>
</feature>
<feature type="binding site" evidence="5">
    <location>
        <position position="72"/>
    </location>
    <ligand>
        <name>Mg(2+)</name>
        <dbReference type="ChEBI" id="CHEBI:18420"/>
        <label>1</label>
        <note>catalytic</note>
    </ligand>
</feature>
<name>A0A2T5HF21_9RHOB</name>
<dbReference type="PANTHER" id="PTHR20854">
    <property type="entry name" value="INOSITOL MONOPHOSPHATASE"/>
    <property type="match status" value="1"/>
</dbReference>
<reference evidence="6 7" key="1">
    <citation type="submission" date="2018-04" db="EMBL/GenBank/DDBJ databases">
        <title>Genomic Encyclopedia of Archaeal and Bacterial Type Strains, Phase II (KMG-II): from individual species to whole genera.</title>
        <authorList>
            <person name="Goeker M."/>
        </authorList>
    </citation>
    <scope>NUCLEOTIDE SEQUENCE [LARGE SCALE GENOMIC DNA]</scope>
    <source>
        <strain evidence="6 7">DSM 100434</strain>
    </source>
</reference>
<dbReference type="GO" id="GO:0046872">
    <property type="term" value="F:metal ion binding"/>
    <property type="evidence" value="ECO:0007669"/>
    <property type="project" value="UniProtKB-KW"/>
</dbReference>
<evidence type="ECO:0000256" key="1">
    <source>
        <dbReference type="ARBA" id="ARBA00009759"/>
    </source>
</evidence>
<feature type="binding site" evidence="5">
    <location>
        <position position="94"/>
    </location>
    <ligand>
        <name>Mg(2+)</name>
        <dbReference type="ChEBI" id="CHEBI:18420"/>
        <label>1</label>
        <note>catalytic</note>
    </ligand>
</feature>
<protein>
    <submittedName>
        <fullName evidence="6">Myo-inositol-1(Or 4)-monophosphatase</fullName>
    </submittedName>
</protein>